<keyword evidence="4" id="KW-1185">Reference proteome</keyword>
<name>A0A7W6C423_9SPHN</name>
<accession>A0A7W6C423</accession>
<proteinExistence type="predicted"/>
<organism evidence="3 4">
    <name type="scientific">Novosphingobium fluoreni</name>
    <dbReference type="NCBI Taxonomy" id="1391222"/>
    <lineage>
        <taxon>Bacteria</taxon>
        <taxon>Pseudomonadati</taxon>
        <taxon>Pseudomonadota</taxon>
        <taxon>Alphaproteobacteria</taxon>
        <taxon>Sphingomonadales</taxon>
        <taxon>Sphingomonadaceae</taxon>
        <taxon>Novosphingobium</taxon>
    </lineage>
</organism>
<evidence type="ECO:0000313" key="3">
    <source>
        <dbReference type="EMBL" id="MBB3941765.1"/>
    </source>
</evidence>
<sequence length="185" mass="19870">MKWVGFVALLTVATSAQAAKEPQPPEPATPPNWAAVRQQVEARVIASLVDPDSAKISWPNGFKWGGYKPFLSKRVFGYVTCGFVNSKNRMGGYVGDSPFVVVYDQGFIRYFEIESATERYGLLATQCAQATLPPPPPEFAGVGTSASAPAAESIADELAKLAALKDKGVITQAEFDAQKAKLLSR</sequence>
<protein>
    <recommendedName>
        <fullName evidence="2">SHOCT domain-containing protein</fullName>
    </recommendedName>
</protein>
<evidence type="ECO:0000313" key="4">
    <source>
        <dbReference type="Proteomes" id="UP000561459"/>
    </source>
</evidence>
<comment type="caution">
    <text evidence="3">The sequence shown here is derived from an EMBL/GenBank/DDBJ whole genome shotgun (WGS) entry which is preliminary data.</text>
</comment>
<dbReference type="Pfam" id="PF09851">
    <property type="entry name" value="SHOCT"/>
    <property type="match status" value="1"/>
</dbReference>
<feature type="domain" description="SHOCT" evidence="2">
    <location>
        <begin position="156"/>
        <end position="183"/>
    </location>
</feature>
<feature type="chain" id="PRO_5031534322" description="SHOCT domain-containing protein" evidence="1">
    <location>
        <begin position="19"/>
        <end position="185"/>
    </location>
</feature>
<dbReference type="EMBL" id="JACIDY010000019">
    <property type="protein sequence ID" value="MBB3941765.1"/>
    <property type="molecule type" value="Genomic_DNA"/>
</dbReference>
<dbReference type="Proteomes" id="UP000561459">
    <property type="component" value="Unassembled WGS sequence"/>
</dbReference>
<dbReference type="RefSeq" id="WP_183618984.1">
    <property type="nucleotide sequence ID" value="NZ_JACIDY010000019.1"/>
</dbReference>
<dbReference type="InterPro" id="IPR018649">
    <property type="entry name" value="SHOCT"/>
</dbReference>
<gene>
    <name evidence="3" type="ORF">GGR39_003446</name>
</gene>
<evidence type="ECO:0000256" key="1">
    <source>
        <dbReference type="SAM" id="SignalP"/>
    </source>
</evidence>
<dbReference type="AlphaFoldDB" id="A0A7W6C423"/>
<reference evidence="3 4" key="1">
    <citation type="submission" date="2020-08" db="EMBL/GenBank/DDBJ databases">
        <title>Genomic Encyclopedia of Type Strains, Phase IV (KMG-IV): sequencing the most valuable type-strain genomes for metagenomic binning, comparative biology and taxonomic classification.</title>
        <authorList>
            <person name="Goeker M."/>
        </authorList>
    </citation>
    <scope>NUCLEOTIDE SEQUENCE [LARGE SCALE GENOMIC DNA]</scope>
    <source>
        <strain evidence="3 4">DSM 27568</strain>
    </source>
</reference>
<keyword evidence="1" id="KW-0732">Signal</keyword>
<feature type="signal peptide" evidence="1">
    <location>
        <begin position="1"/>
        <end position="18"/>
    </location>
</feature>
<evidence type="ECO:0000259" key="2">
    <source>
        <dbReference type="Pfam" id="PF09851"/>
    </source>
</evidence>